<dbReference type="Proteomes" id="UP000737018">
    <property type="component" value="Unassembled WGS sequence"/>
</dbReference>
<accession>A0A8J4RQG4</accession>
<evidence type="ECO:0000313" key="2">
    <source>
        <dbReference type="Proteomes" id="UP000737018"/>
    </source>
</evidence>
<dbReference type="AlphaFoldDB" id="A0A8J4RQG4"/>
<reference evidence="1" key="1">
    <citation type="submission" date="2020-03" db="EMBL/GenBank/DDBJ databases">
        <title>Castanea mollissima Vanexum genome sequencing.</title>
        <authorList>
            <person name="Staton M."/>
        </authorList>
    </citation>
    <scope>NUCLEOTIDE SEQUENCE</scope>
    <source>
        <tissue evidence="1">Leaf</tissue>
    </source>
</reference>
<organism evidence="1 2">
    <name type="scientific">Castanea mollissima</name>
    <name type="common">Chinese chestnut</name>
    <dbReference type="NCBI Taxonomy" id="60419"/>
    <lineage>
        <taxon>Eukaryota</taxon>
        <taxon>Viridiplantae</taxon>
        <taxon>Streptophyta</taxon>
        <taxon>Embryophyta</taxon>
        <taxon>Tracheophyta</taxon>
        <taxon>Spermatophyta</taxon>
        <taxon>Magnoliopsida</taxon>
        <taxon>eudicotyledons</taxon>
        <taxon>Gunneridae</taxon>
        <taxon>Pentapetalae</taxon>
        <taxon>rosids</taxon>
        <taxon>fabids</taxon>
        <taxon>Fagales</taxon>
        <taxon>Fagaceae</taxon>
        <taxon>Castanea</taxon>
    </lineage>
</organism>
<dbReference type="EMBL" id="JRKL02000497">
    <property type="protein sequence ID" value="KAF3970804.1"/>
    <property type="molecule type" value="Genomic_DNA"/>
</dbReference>
<protein>
    <submittedName>
        <fullName evidence="1">Uncharacterized protein</fullName>
    </submittedName>
</protein>
<proteinExistence type="predicted"/>
<gene>
    <name evidence="1" type="ORF">CMV_005533</name>
</gene>
<keyword evidence="2" id="KW-1185">Reference proteome</keyword>
<comment type="caution">
    <text evidence="1">The sequence shown here is derived from an EMBL/GenBank/DDBJ whole genome shotgun (WGS) entry which is preliminary data.</text>
</comment>
<evidence type="ECO:0000313" key="1">
    <source>
        <dbReference type="EMBL" id="KAF3970804.1"/>
    </source>
</evidence>
<sequence length="271" mass="28920">MSDYGNQQKIRNFNKNGSKWGQNVIHGGSFENGSAINGNGSAFYGRPTWAFKFTLTPALLALRVCKPEGGRRIVTCMDAKEISWPKDLSVGPEVTKQKGGLDEAQPAVQVPSLKKGSLVKPIFLQVKSNGQSTWVLGESSRGNLSGDSESPESAAVLDLELYDFALNVDPAHGASVVSPLVCLESASLVVVVSAMVAQPVADSKGKDKGLLAHVYELQFDRCTPMVDSGAPGAERGMESGRCLSVLDPDSGKAGSSDMLDQWVKHNRFSSF</sequence>
<name>A0A8J4RQG4_9ROSI</name>